<gene>
    <name evidence="1" type="ORF">MYXE_03910</name>
</gene>
<evidence type="ECO:0000313" key="1">
    <source>
        <dbReference type="EMBL" id="BBU20602.1"/>
    </source>
</evidence>
<reference evidence="1 2" key="1">
    <citation type="submission" date="2019-12" db="EMBL/GenBank/DDBJ databases">
        <title>Complete genome sequence of Mycolicibacterium xenopi str. JCM15661T.</title>
        <authorList>
            <person name="Yoshida M."/>
            <person name="Fukano H."/>
            <person name="Asakura T."/>
            <person name="Hoshino Y."/>
        </authorList>
    </citation>
    <scope>NUCLEOTIDE SEQUENCE [LARGE SCALE GENOMIC DNA]</scope>
    <source>
        <strain evidence="1 2">JCM 15661T</strain>
    </source>
</reference>
<accession>A0AAD1LZA5</accession>
<evidence type="ECO:0000313" key="2">
    <source>
        <dbReference type="Proteomes" id="UP000464624"/>
    </source>
</evidence>
<dbReference type="AlphaFoldDB" id="A0AAD1LZA5"/>
<dbReference type="Proteomes" id="UP000464624">
    <property type="component" value="Chromosome"/>
</dbReference>
<proteinExistence type="predicted"/>
<dbReference type="KEGG" id="mxe:MYXE_03910"/>
<sequence>MELKFPDAAPRRIGRLTTPRHAAAMGDAIFLSLAPIVGDSPSKPKSVDGSGDLIGV</sequence>
<organism evidence="1 2">
    <name type="scientific">Mycobacterium xenopi</name>
    <dbReference type="NCBI Taxonomy" id="1789"/>
    <lineage>
        <taxon>Bacteria</taxon>
        <taxon>Bacillati</taxon>
        <taxon>Actinomycetota</taxon>
        <taxon>Actinomycetes</taxon>
        <taxon>Mycobacteriales</taxon>
        <taxon>Mycobacteriaceae</taxon>
        <taxon>Mycobacterium</taxon>
    </lineage>
</organism>
<name>A0AAD1LZA5_MYCXE</name>
<protein>
    <submittedName>
        <fullName evidence="1">Uncharacterized protein</fullName>
    </submittedName>
</protein>
<dbReference type="EMBL" id="AP022314">
    <property type="protein sequence ID" value="BBU20602.1"/>
    <property type="molecule type" value="Genomic_DNA"/>
</dbReference>